<gene>
    <name evidence="2" type="ORF">R3W88_032389</name>
</gene>
<feature type="compositionally biased region" description="Basic and acidic residues" evidence="1">
    <location>
        <begin position="244"/>
        <end position="255"/>
    </location>
</feature>
<organism evidence="2 3">
    <name type="scientific">Solanum pinnatisectum</name>
    <name type="common">tansyleaf nightshade</name>
    <dbReference type="NCBI Taxonomy" id="50273"/>
    <lineage>
        <taxon>Eukaryota</taxon>
        <taxon>Viridiplantae</taxon>
        <taxon>Streptophyta</taxon>
        <taxon>Embryophyta</taxon>
        <taxon>Tracheophyta</taxon>
        <taxon>Spermatophyta</taxon>
        <taxon>Magnoliopsida</taxon>
        <taxon>eudicotyledons</taxon>
        <taxon>Gunneridae</taxon>
        <taxon>Pentapetalae</taxon>
        <taxon>asterids</taxon>
        <taxon>lamiids</taxon>
        <taxon>Solanales</taxon>
        <taxon>Solanaceae</taxon>
        <taxon>Solanoideae</taxon>
        <taxon>Solaneae</taxon>
        <taxon>Solanum</taxon>
    </lineage>
</organism>
<protein>
    <recommendedName>
        <fullName evidence="4">MBD domain-containing protein</fullName>
    </recommendedName>
</protein>
<accession>A0AAV9LQB1</accession>
<dbReference type="AlphaFoldDB" id="A0AAV9LQB1"/>
<evidence type="ECO:0008006" key="4">
    <source>
        <dbReference type="Google" id="ProtNLM"/>
    </source>
</evidence>
<proteinExistence type="predicted"/>
<evidence type="ECO:0000256" key="1">
    <source>
        <dbReference type="SAM" id="MobiDB-lite"/>
    </source>
</evidence>
<dbReference type="Proteomes" id="UP001311915">
    <property type="component" value="Unassembled WGS sequence"/>
</dbReference>
<evidence type="ECO:0000313" key="2">
    <source>
        <dbReference type="EMBL" id="KAK4727472.1"/>
    </source>
</evidence>
<feature type="region of interest" description="Disordered" evidence="1">
    <location>
        <begin position="233"/>
        <end position="255"/>
    </location>
</feature>
<name>A0AAV9LQB1_9SOLN</name>
<reference evidence="2 3" key="1">
    <citation type="submission" date="2023-10" db="EMBL/GenBank/DDBJ databases">
        <title>Genome-Wide Identification Analysis in wild type Solanum Pinnatisectum Reveals Some Genes Defensing Phytophthora Infestans.</title>
        <authorList>
            <person name="Sun C."/>
        </authorList>
    </citation>
    <scope>NUCLEOTIDE SEQUENCE [LARGE SCALE GENOMIC DNA]</scope>
    <source>
        <strain evidence="2">LQN</strain>
        <tissue evidence="2">Leaf</tissue>
    </source>
</reference>
<comment type="caution">
    <text evidence="2">The sequence shown here is derived from an EMBL/GenBank/DDBJ whole genome shotgun (WGS) entry which is preliminary data.</text>
</comment>
<keyword evidence="3" id="KW-1185">Reference proteome</keyword>
<evidence type="ECO:0000313" key="3">
    <source>
        <dbReference type="Proteomes" id="UP001311915"/>
    </source>
</evidence>
<dbReference type="EMBL" id="JAWPEI010000005">
    <property type="protein sequence ID" value="KAK4727472.1"/>
    <property type="molecule type" value="Genomic_DNA"/>
</dbReference>
<sequence>MIDHEKKKKSVFRNVSFQIEPSKDEANCYTIYNPQAVGTNPAKEPITDRLNRKYMEMLHEWIAEKRQRENGSGAFDTYYYHKNKQYRSLVEVRKYVSRGLSKLEVDQDTTEVKKVGVIENHSMKRKVERSILKRKSATKKPKSNNYGKREVKKFLGGAMNNLMNKDVKHKNRNIIHTKGKILEGEPGTKDKIRILFTPKEKYKREYFLNNLNWCWHHKVQQIVGGLVGDDHRASNGANGGNNEGGRDRGDDSGRI</sequence>
<dbReference type="Gene3D" id="3.30.890.10">
    <property type="entry name" value="Methyl-cpg-binding Protein 2, Chain A"/>
    <property type="match status" value="1"/>
</dbReference>